<evidence type="ECO:0000256" key="2">
    <source>
        <dbReference type="ARBA" id="ARBA00023054"/>
    </source>
</evidence>
<evidence type="ECO:0000256" key="1">
    <source>
        <dbReference type="ARBA" id="ARBA00023015"/>
    </source>
</evidence>
<dbReference type="InterPro" id="IPR036271">
    <property type="entry name" value="Tet_transcr_reg_TetR-rel_C_sf"/>
</dbReference>
<accession>A0A8H9M734</accession>
<dbReference type="FunFam" id="1.10.10.60:FF:000141">
    <property type="entry name" value="TetR family transcriptional regulator"/>
    <property type="match status" value="1"/>
</dbReference>
<protein>
    <submittedName>
        <fullName evidence="7">TetR family transcriptional regulator</fullName>
    </submittedName>
</protein>
<keyword evidence="1" id="KW-0805">Transcription regulation</keyword>
<reference evidence="8" key="1">
    <citation type="journal article" date="2019" name="Int. J. Syst. Evol. Microbiol.">
        <title>The Global Catalogue of Microorganisms (GCM) 10K type strain sequencing project: providing services to taxonomists for standard genome sequencing and annotation.</title>
        <authorList>
            <consortium name="The Broad Institute Genomics Platform"/>
            <consortium name="The Broad Institute Genome Sequencing Center for Infectious Disease"/>
            <person name="Wu L."/>
            <person name="Ma J."/>
        </authorList>
    </citation>
    <scope>NUCLEOTIDE SEQUENCE [LARGE SCALE GENOMIC DNA]</scope>
    <source>
        <strain evidence="8">KCTC 42083</strain>
    </source>
</reference>
<dbReference type="RefSeq" id="WP_189391666.1">
    <property type="nucleotide sequence ID" value="NZ_BMZN01000002.1"/>
</dbReference>
<dbReference type="EMBL" id="BMZN01000002">
    <property type="protein sequence ID" value="GHC42903.1"/>
    <property type="molecule type" value="Genomic_DNA"/>
</dbReference>
<dbReference type="PROSITE" id="PS50977">
    <property type="entry name" value="HTH_TETR_2"/>
    <property type="match status" value="1"/>
</dbReference>
<dbReference type="Gene3D" id="1.10.10.60">
    <property type="entry name" value="Homeodomain-like"/>
    <property type="match status" value="1"/>
</dbReference>
<dbReference type="Pfam" id="PF00440">
    <property type="entry name" value="TetR_N"/>
    <property type="match status" value="1"/>
</dbReference>
<keyword evidence="8" id="KW-1185">Reference proteome</keyword>
<keyword evidence="2" id="KW-0175">Coiled coil</keyword>
<feature type="DNA-binding region" description="H-T-H motif" evidence="5">
    <location>
        <begin position="36"/>
        <end position="55"/>
    </location>
</feature>
<dbReference type="GO" id="GO:0003700">
    <property type="term" value="F:DNA-binding transcription factor activity"/>
    <property type="evidence" value="ECO:0007669"/>
    <property type="project" value="TreeGrafter"/>
</dbReference>
<name>A0A8H9M734_9BURK</name>
<dbReference type="InterPro" id="IPR009057">
    <property type="entry name" value="Homeodomain-like_sf"/>
</dbReference>
<evidence type="ECO:0000256" key="3">
    <source>
        <dbReference type="ARBA" id="ARBA00023125"/>
    </source>
</evidence>
<keyword evidence="3 5" id="KW-0238">DNA-binding</keyword>
<evidence type="ECO:0000256" key="5">
    <source>
        <dbReference type="PROSITE-ProRule" id="PRU00335"/>
    </source>
</evidence>
<evidence type="ECO:0000256" key="4">
    <source>
        <dbReference type="ARBA" id="ARBA00023163"/>
    </source>
</evidence>
<evidence type="ECO:0000259" key="6">
    <source>
        <dbReference type="PROSITE" id="PS50977"/>
    </source>
</evidence>
<feature type="domain" description="HTH tetR-type" evidence="6">
    <location>
        <begin position="13"/>
        <end position="73"/>
    </location>
</feature>
<dbReference type="Gene3D" id="1.10.357.10">
    <property type="entry name" value="Tetracycline Repressor, domain 2"/>
    <property type="match status" value="1"/>
</dbReference>
<dbReference type="InterPro" id="IPR050109">
    <property type="entry name" value="HTH-type_TetR-like_transc_reg"/>
</dbReference>
<dbReference type="AlphaFoldDB" id="A0A8H9M734"/>
<proteinExistence type="predicted"/>
<comment type="caution">
    <text evidence="7">The sequence shown here is derived from an EMBL/GenBank/DDBJ whole genome shotgun (WGS) entry which is preliminary data.</text>
</comment>
<organism evidence="7 8">
    <name type="scientific">Alcaligenes pakistanensis</name>
    <dbReference type="NCBI Taxonomy" id="1482717"/>
    <lineage>
        <taxon>Bacteria</taxon>
        <taxon>Pseudomonadati</taxon>
        <taxon>Pseudomonadota</taxon>
        <taxon>Betaproteobacteria</taxon>
        <taxon>Burkholderiales</taxon>
        <taxon>Alcaligenaceae</taxon>
        <taxon>Alcaligenes</taxon>
    </lineage>
</organism>
<dbReference type="SUPFAM" id="SSF48498">
    <property type="entry name" value="Tetracyclin repressor-like, C-terminal domain"/>
    <property type="match status" value="1"/>
</dbReference>
<dbReference type="PANTHER" id="PTHR30055:SF183">
    <property type="entry name" value="NUCLEOID OCCLUSION FACTOR SLMA"/>
    <property type="match status" value="1"/>
</dbReference>
<dbReference type="Proteomes" id="UP000608923">
    <property type="component" value="Unassembled WGS sequence"/>
</dbReference>
<dbReference type="PANTHER" id="PTHR30055">
    <property type="entry name" value="HTH-TYPE TRANSCRIPTIONAL REGULATOR RUTR"/>
    <property type="match status" value="1"/>
</dbReference>
<evidence type="ECO:0000313" key="8">
    <source>
        <dbReference type="Proteomes" id="UP000608923"/>
    </source>
</evidence>
<sequence length="199" mass="22503">MTVAKTPRTQPSEVRRRDLLEAAAALFLQHGFDATPVDDIVARAGMSKGLFYHYFSSKQELLAALREQFIQQFHDRVQSALEQAPHNDWVARLACWIRASVQAYRDTLEMHDLVFSDHMRSNYQGERNIVTEPLYLILSEGQKAGVWSVADVDLTAWVIYQGMHGAVDNMGLDSPEQWAAMEDNLVTLFVAMLGAKLPH</sequence>
<dbReference type="SUPFAM" id="SSF46689">
    <property type="entry name" value="Homeodomain-like"/>
    <property type="match status" value="1"/>
</dbReference>
<dbReference type="InterPro" id="IPR001647">
    <property type="entry name" value="HTH_TetR"/>
</dbReference>
<dbReference type="GO" id="GO:0000976">
    <property type="term" value="F:transcription cis-regulatory region binding"/>
    <property type="evidence" value="ECO:0007669"/>
    <property type="project" value="TreeGrafter"/>
</dbReference>
<gene>
    <name evidence="7" type="ORF">GCM10010096_12300</name>
</gene>
<keyword evidence="4" id="KW-0804">Transcription</keyword>
<dbReference type="PRINTS" id="PR00455">
    <property type="entry name" value="HTHTETR"/>
</dbReference>
<evidence type="ECO:0000313" key="7">
    <source>
        <dbReference type="EMBL" id="GHC42903.1"/>
    </source>
</evidence>